<dbReference type="SUPFAM" id="SSF46785">
    <property type="entry name" value="Winged helix' DNA-binding domain"/>
    <property type="match status" value="1"/>
</dbReference>
<dbReference type="Proteomes" id="UP000031866">
    <property type="component" value="Chromosome"/>
</dbReference>
<dbReference type="CDD" id="cd07377">
    <property type="entry name" value="WHTH_GntR"/>
    <property type="match status" value="1"/>
</dbReference>
<dbReference type="PRINTS" id="PR00035">
    <property type="entry name" value="HTHGNTR"/>
</dbReference>
<gene>
    <name evidence="6" type="ORF">HGI39_01055</name>
    <name evidence="5" type="ORF">LF65_05197</name>
</gene>
<reference evidence="5" key="2">
    <citation type="submission" date="2016-02" db="EMBL/GenBank/DDBJ databases">
        <title>Genome sequence of Clostridium beijerinckii strain 59B.</title>
        <authorList>
            <person name="Little G.T."/>
            <person name="Minton N.P."/>
        </authorList>
    </citation>
    <scope>NUCLEOTIDE SEQUENCE</scope>
    <source>
        <strain evidence="5">NCIMB 14988</strain>
    </source>
</reference>
<dbReference type="AlphaFoldDB" id="A0A0B5QU23"/>
<evidence type="ECO:0000313" key="5">
    <source>
        <dbReference type="EMBL" id="AJH01722.1"/>
    </source>
</evidence>
<dbReference type="Proteomes" id="UP001194098">
    <property type="component" value="Unassembled WGS sequence"/>
</dbReference>
<dbReference type="PROSITE" id="PS50949">
    <property type="entry name" value="HTH_GNTR"/>
    <property type="match status" value="1"/>
</dbReference>
<dbReference type="GO" id="GO:0003677">
    <property type="term" value="F:DNA binding"/>
    <property type="evidence" value="ECO:0007669"/>
    <property type="project" value="UniProtKB-KW"/>
</dbReference>
<evidence type="ECO:0000259" key="4">
    <source>
        <dbReference type="PROSITE" id="PS50949"/>
    </source>
</evidence>
<dbReference type="PANTHER" id="PTHR43537">
    <property type="entry name" value="TRANSCRIPTIONAL REGULATOR, GNTR FAMILY"/>
    <property type="match status" value="1"/>
</dbReference>
<dbReference type="PANTHER" id="PTHR43537:SF6">
    <property type="entry name" value="HTH-TYPE TRANSCRIPTIONAL REPRESSOR RSPR"/>
    <property type="match status" value="1"/>
</dbReference>
<dbReference type="SUPFAM" id="SSF48008">
    <property type="entry name" value="GntR ligand-binding domain-like"/>
    <property type="match status" value="1"/>
</dbReference>
<accession>A0A0B5QU23</accession>
<reference evidence="6" key="3">
    <citation type="submission" date="2020-04" db="EMBL/GenBank/DDBJ databases">
        <authorList>
            <person name="Brown S."/>
        </authorList>
    </citation>
    <scope>NUCLEOTIDE SEQUENCE</scope>
    <source>
        <strain evidence="6">DJ015</strain>
    </source>
</reference>
<dbReference type="InterPro" id="IPR036388">
    <property type="entry name" value="WH-like_DNA-bd_sf"/>
</dbReference>
<evidence type="ECO:0000256" key="2">
    <source>
        <dbReference type="ARBA" id="ARBA00023125"/>
    </source>
</evidence>
<keyword evidence="2" id="KW-0238">DNA-binding</keyword>
<dbReference type="InterPro" id="IPR008920">
    <property type="entry name" value="TF_FadR/GntR_C"/>
</dbReference>
<dbReference type="GO" id="GO:0003700">
    <property type="term" value="F:DNA-binding transcription factor activity"/>
    <property type="evidence" value="ECO:0007669"/>
    <property type="project" value="InterPro"/>
</dbReference>
<dbReference type="InterPro" id="IPR011711">
    <property type="entry name" value="GntR_C"/>
</dbReference>
<dbReference type="SMART" id="SM00345">
    <property type="entry name" value="HTH_GNTR"/>
    <property type="match status" value="1"/>
</dbReference>
<dbReference type="EMBL" id="CP010086">
    <property type="protein sequence ID" value="AJH01722.1"/>
    <property type="molecule type" value="Genomic_DNA"/>
</dbReference>
<protein>
    <submittedName>
        <fullName evidence="5">GntR family transcriptional regulator</fullName>
    </submittedName>
</protein>
<reference evidence="7" key="1">
    <citation type="submission" date="2014-12" db="EMBL/GenBank/DDBJ databases">
        <title>Genome sequence of Clostridium beijerinckii strain 59B.</title>
        <authorList>
            <person name="Little G.T."/>
            <person name="Minton N.P."/>
        </authorList>
    </citation>
    <scope>NUCLEOTIDE SEQUENCE [LARGE SCALE GENOMIC DNA]</scope>
    <source>
        <strain evidence="7">59B</strain>
    </source>
</reference>
<name>A0A0B5QU23_CLOBE</name>
<dbReference type="STRING" id="1520.LF65_05197"/>
<dbReference type="InterPro" id="IPR036390">
    <property type="entry name" value="WH_DNA-bd_sf"/>
</dbReference>
<keyword evidence="1" id="KW-0805">Transcription regulation</keyword>
<evidence type="ECO:0000313" key="7">
    <source>
        <dbReference type="Proteomes" id="UP000031866"/>
    </source>
</evidence>
<dbReference type="Pfam" id="PF00392">
    <property type="entry name" value="GntR"/>
    <property type="match status" value="1"/>
</dbReference>
<dbReference type="KEGG" id="cbei:LF65_05197"/>
<evidence type="ECO:0000256" key="1">
    <source>
        <dbReference type="ARBA" id="ARBA00023015"/>
    </source>
</evidence>
<evidence type="ECO:0000313" key="6">
    <source>
        <dbReference type="EMBL" id="MBC2473319.1"/>
    </source>
</evidence>
<dbReference type="Gene3D" id="1.10.10.10">
    <property type="entry name" value="Winged helix-like DNA-binding domain superfamily/Winged helix DNA-binding domain"/>
    <property type="match status" value="1"/>
</dbReference>
<dbReference type="EMBL" id="JABAGV010000001">
    <property type="protein sequence ID" value="MBC2473319.1"/>
    <property type="molecule type" value="Genomic_DNA"/>
</dbReference>
<proteinExistence type="predicted"/>
<evidence type="ECO:0000256" key="3">
    <source>
        <dbReference type="ARBA" id="ARBA00023163"/>
    </source>
</evidence>
<keyword evidence="3" id="KW-0804">Transcription</keyword>
<reference evidence="6" key="4">
    <citation type="journal article" date="2022" name="Nat. Biotechnol.">
        <title>Carbon-negative production of acetone and isopropanol by gas fermentation at industrial pilot scale.</title>
        <authorList>
            <person name="Liew F.E."/>
            <person name="Nogle R."/>
            <person name="Abdalla T."/>
            <person name="Rasor B.J."/>
            <person name="Canter C."/>
            <person name="Jensen R.O."/>
            <person name="Wang L."/>
            <person name="Strutz J."/>
            <person name="Chirania P."/>
            <person name="De Tissera S."/>
            <person name="Mueller A.P."/>
            <person name="Ruan Z."/>
            <person name="Gao A."/>
            <person name="Tran L."/>
            <person name="Engle N.L."/>
            <person name="Bromley J.C."/>
            <person name="Daniell J."/>
            <person name="Conrado R."/>
            <person name="Tschaplinski T.J."/>
            <person name="Giannone R.J."/>
            <person name="Hettich R.L."/>
            <person name="Karim A.S."/>
            <person name="Simpson S.D."/>
            <person name="Brown S.D."/>
            <person name="Leang C."/>
            <person name="Jewett M.C."/>
            <person name="Kopke M."/>
        </authorList>
    </citation>
    <scope>NUCLEOTIDE SEQUENCE</scope>
    <source>
        <strain evidence="6">DJ015</strain>
    </source>
</reference>
<dbReference type="OrthoDB" id="389878at2"/>
<dbReference type="RefSeq" id="WP_017209803.1">
    <property type="nucleotide sequence ID" value="NZ_CP010086.2"/>
</dbReference>
<sequence length="224" mass="26642">MTFKISKNSTSKVIYHNLREEIINLYLEPGTSISEKELSEKYRVSRTPVREALVRLAQEGLVQIYPQKGTVVSLIDLSAVEEERFLREHLERAVVKEACMEFPKENILALEMNLKFQKMYIENNDYKKLFNTDEEFHKIIFEGCSKKRIWNSINDGSTEFQRIRVLRLTVNSSWDNIYLQHKEIFNAIKNKNPEMAEEFMKKHLNMVIFDKTQVRESYPNYFKD</sequence>
<organism evidence="5 7">
    <name type="scientific">Clostridium beijerinckii</name>
    <name type="common">Clostridium MP</name>
    <dbReference type="NCBI Taxonomy" id="1520"/>
    <lineage>
        <taxon>Bacteria</taxon>
        <taxon>Bacillati</taxon>
        <taxon>Bacillota</taxon>
        <taxon>Clostridia</taxon>
        <taxon>Eubacteriales</taxon>
        <taxon>Clostridiaceae</taxon>
        <taxon>Clostridium</taxon>
    </lineage>
</organism>
<dbReference type="SMART" id="SM00895">
    <property type="entry name" value="FCD"/>
    <property type="match status" value="1"/>
</dbReference>
<dbReference type="Gene3D" id="1.20.120.530">
    <property type="entry name" value="GntR ligand-binding domain-like"/>
    <property type="match status" value="1"/>
</dbReference>
<dbReference type="Pfam" id="PF07729">
    <property type="entry name" value="FCD"/>
    <property type="match status" value="1"/>
</dbReference>
<dbReference type="InterPro" id="IPR000524">
    <property type="entry name" value="Tscrpt_reg_HTH_GntR"/>
</dbReference>
<feature type="domain" description="HTH gntR-type" evidence="4">
    <location>
        <begin position="8"/>
        <end position="75"/>
    </location>
</feature>